<dbReference type="EMBL" id="BQNB010020060">
    <property type="protein sequence ID" value="GJT91903.1"/>
    <property type="molecule type" value="Genomic_DNA"/>
</dbReference>
<protein>
    <submittedName>
        <fullName evidence="1">Uncharacterized protein</fullName>
    </submittedName>
</protein>
<name>A0ABQ5HVK4_9ASTR</name>
<sequence length="110" mass="12345">MIKKLNTAEVLDLQLVLLLESKNEVCLLCEERLKQIPAFDFFCASLETISAIENALGKVRDCQHGIYTTGGGVSRVDEMILAKERSGFCREEVWGDIPVVTGFLGRERRL</sequence>
<reference evidence="1" key="1">
    <citation type="journal article" date="2022" name="Int. J. Mol. Sci.">
        <title>Draft Genome of Tanacetum Coccineum: Genomic Comparison of Closely Related Tanacetum-Family Plants.</title>
        <authorList>
            <person name="Yamashiro T."/>
            <person name="Shiraishi A."/>
            <person name="Nakayama K."/>
            <person name="Satake H."/>
        </authorList>
    </citation>
    <scope>NUCLEOTIDE SEQUENCE</scope>
</reference>
<keyword evidence="2" id="KW-1185">Reference proteome</keyword>
<proteinExistence type="predicted"/>
<evidence type="ECO:0000313" key="2">
    <source>
        <dbReference type="Proteomes" id="UP001151760"/>
    </source>
</evidence>
<reference evidence="1" key="2">
    <citation type="submission" date="2022-01" db="EMBL/GenBank/DDBJ databases">
        <authorList>
            <person name="Yamashiro T."/>
            <person name="Shiraishi A."/>
            <person name="Satake H."/>
            <person name="Nakayama K."/>
        </authorList>
    </citation>
    <scope>NUCLEOTIDE SEQUENCE</scope>
</reference>
<accession>A0ABQ5HVK4</accession>
<gene>
    <name evidence="1" type="ORF">Tco_1080748</name>
</gene>
<organism evidence="1 2">
    <name type="scientific">Tanacetum coccineum</name>
    <dbReference type="NCBI Taxonomy" id="301880"/>
    <lineage>
        <taxon>Eukaryota</taxon>
        <taxon>Viridiplantae</taxon>
        <taxon>Streptophyta</taxon>
        <taxon>Embryophyta</taxon>
        <taxon>Tracheophyta</taxon>
        <taxon>Spermatophyta</taxon>
        <taxon>Magnoliopsida</taxon>
        <taxon>eudicotyledons</taxon>
        <taxon>Gunneridae</taxon>
        <taxon>Pentapetalae</taxon>
        <taxon>asterids</taxon>
        <taxon>campanulids</taxon>
        <taxon>Asterales</taxon>
        <taxon>Asteraceae</taxon>
        <taxon>Asteroideae</taxon>
        <taxon>Anthemideae</taxon>
        <taxon>Anthemidinae</taxon>
        <taxon>Tanacetum</taxon>
    </lineage>
</organism>
<dbReference type="Proteomes" id="UP001151760">
    <property type="component" value="Unassembled WGS sequence"/>
</dbReference>
<comment type="caution">
    <text evidence="1">The sequence shown here is derived from an EMBL/GenBank/DDBJ whole genome shotgun (WGS) entry which is preliminary data.</text>
</comment>
<evidence type="ECO:0000313" key="1">
    <source>
        <dbReference type="EMBL" id="GJT91903.1"/>
    </source>
</evidence>